<keyword evidence="3" id="KW-1185">Reference proteome</keyword>
<evidence type="ECO:0000313" key="2">
    <source>
        <dbReference type="EMBL" id="MBB5684300.1"/>
    </source>
</evidence>
<protein>
    <submittedName>
        <fullName evidence="2">Uncharacterized protein</fullName>
    </submittedName>
</protein>
<dbReference type="Proteomes" id="UP000549617">
    <property type="component" value="Unassembled WGS sequence"/>
</dbReference>
<proteinExistence type="predicted"/>
<comment type="caution">
    <text evidence="2">The sequence shown here is derived from an EMBL/GenBank/DDBJ whole genome shotgun (WGS) entry which is preliminary data.</text>
</comment>
<evidence type="ECO:0000313" key="3">
    <source>
        <dbReference type="Proteomes" id="UP000549617"/>
    </source>
</evidence>
<dbReference type="EMBL" id="JACIJC010000001">
    <property type="protein sequence ID" value="MBB5684300.1"/>
    <property type="molecule type" value="Genomic_DNA"/>
</dbReference>
<dbReference type="RefSeq" id="WP_184014538.1">
    <property type="nucleotide sequence ID" value="NZ_JACIJC010000001.1"/>
</dbReference>
<gene>
    <name evidence="2" type="ORF">FHS49_000291</name>
</gene>
<feature type="coiled-coil region" evidence="1">
    <location>
        <begin position="1"/>
        <end position="58"/>
    </location>
</feature>
<reference evidence="2 3" key="1">
    <citation type="submission" date="2020-08" db="EMBL/GenBank/DDBJ databases">
        <title>Genomic Encyclopedia of Type Strains, Phase IV (KMG-IV): sequencing the most valuable type-strain genomes for metagenomic binning, comparative biology and taxonomic classification.</title>
        <authorList>
            <person name="Goeker M."/>
        </authorList>
    </citation>
    <scope>NUCLEOTIDE SEQUENCE [LARGE SCALE GENOMIC DNA]</scope>
    <source>
        <strain evidence="2 3">DSM 25079</strain>
    </source>
</reference>
<keyword evidence="1" id="KW-0175">Coiled coil</keyword>
<accession>A0A7W9AET2</accession>
<evidence type="ECO:0000256" key="1">
    <source>
        <dbReference type="SAM" id="Coils"/>
    </source>
</evidence>
<dbReference type="AlphaFoldDB" id="A0A7W9AET2"/>
<organism evidence="2 3">
    <name type="scientific">Sphingobium boeckii</name>
    <dbReference type="NCBI Taxonomy" id="1082345"/>
    <lineage>
        <taxon>Bacteria</taxon>
        <taxon>Pseudomonadati</taxon>
        <taxon>Pseudomonadota</taxon>
        <taxon>Alphaproteobacteria</taxon>
        <taxon>Sphingomonadales</taxon>
        <taxon>Sphingomonadaceae</taxon>
        <taxon>Sphingobium</taxon>
    </lineage>
</organism>
<name>A0A7W9AET2_9SPHN</name>
<sequence length="63" mass="7026">MDELLAKKAQLENDLAIFRHSLIQARSFANQEQRAEAVARCQKLVTDVEAEIEQVTAEIAALS</sequence>